<dbReference type="SUPFAM" id="SSF54897">
    <property type="entry name" value="Protease propeptides/inhibitors"/>
    <property type="match status" value="1"/>
</dbReference>
<dbReference type="GO" id="GO:0004175">
    <property type="term" value="F:endopeptidase activity"/>
    <property type="evidence" value="ECO:0007669"/>
    <property type="project" value="TreeGrafter"/>
</dbReference>
<accession>A0A7D8UUT6</accession>
<keyword evidence="3" id="KW-1185">Reference proteome</keyword>
<evidence type="ECO:0000313" key="3">
    <source>
        <dbReference type="Proteomes" id="UP000481288"/>
    </source>
</evidence>
<dbReference type="CDD" id="cd11377">
    <property type="entry name" value="Pro-peptidase_S53"/>
    <property type="match status" value="1"/>
</dbReference>
<dbReference type="Proteomes" id="UP000481288">
    <property type="component" value="Unassembled WGS sequence"/>
</dbReference>
<feature type="domain" description="Peptidase S53 activation" evidence="1">
    <location>
        <begin position="1"/>
        <end position="109"/>
    </location>
</feature>
<evidence type="ECO:0000259" key="1">
    <source>
        <dbReference type="SMART" id="SM00944"/>
    </source>
</evidence>
<gene>
    <name evidence="2" type="primary">sed1_2</name>
    <name evidence="2" type="ORF">LCER1_G005068</name>
</gene>
<evidence type="ECO:0000313" key="2">
    <source>
        <dbReference type="EMBL" id="TVY55700.1"/>
    </source>
</evidence>
<sequence>MSSRHDSPKYDQYYTPEEIISLFLPAQNSVNAITSWLQSAAIVTHRISQSVNKQWIQFNATVEAECLLKNEYYAWEHTSTDVDTPACSEYHVPAHVQEYVDYITTGLRLMTGSRKSAKGKSKRGFRAGSNKKFNGPILGLVLANFIKDNANIDPVYPDPLITGYQGDLQCGVYKPANVISISYREQEDDLPNN</sequence>
<dbReference type="Pfam" id="PF09286">
    <property type="entry name" value="Pro-kuma_activ"/>
    <property type="match status" value="1"/>
</dbReference>
<dbReference type="EMBL" id="QGMG01000216">
    <property type="protein sequence ID" value="TVY55700.1"/>
    <property type="molecule type" value="Genomic_DNA"/>
</dbReference>
<dbReference type="AlphaFoldDB" id="A0A7D8UUT6"/>
<dbReference type="OrthoDB" id="409122at2759"/>
<comment type="caution">
    <text evidence="2">The sequence shown here is derived from an EMBL/GenBank/DDBJ whole genome shotgun (WGS) entry which is preliminary data.</text>
</comment>
<dbReference type="PANTHER" id="PTHR14218:SF19">
    <property type="entry name" value="SERINE PROTEASE AORO, PUTATIVE (AFU_ORTHOLOGUE AFUA_6G10250)-RELATED"/>
    <property type="match status" value="1"/>
</dbReference>
<protein>
    <submittedName>
        <fullName evidence="2">Tripeptidyl-peptidase sed1</fullName>
    </submittedName>
</protein>
<dbReference type="GO" id="GO:0006508">
    <property type="term" value="P:proteolysis"/>
    <property type="evidence" value="ECO:0007669"/>
    <property type="project" value="TreeGrafter"/>
</dbReference>
<dbReference type="SMART" id="SM00944">
    <property type="entry name" value="Pro-kuma_activ"/>
    <property type="match status" value="1"/>
</dbReference>
<proteinExistence type="predicted"/>
<organism evidence="2 3">
    <name type="scientific">Lachnellula cervina</name>
    <dbReference type="NCBI Taxonomy" id="1316786"/>
    <lineage>
        <taxon>Eukaryota</taxon>
        <taxon>Fungi</taxon>
        <taxon>Dikarya</taxon>
        <taxon>Ascomycota</taxon>
        <taxon>Pezizomycotina</taxon>
        <taxon>Leotiomycetes</taxon>
        <taxon>Helotiales</taxon>
        <taxon>Lachnaceae</taxon>
        <taxon>Lachnellula</taxon>
    </lineage>
</organism>
<name>A0A7D8UUT6_9HELO</name>
<reference evidence="2 3" key="1">
    <citation type="submission" date="2018-05" db="EMBL/GenBank/DDBJ databases">
        <title>Whole genome sequencing for identification of molecular markers to develop diagnostic detection tools for the regulated plant pathogen Lachnellula willkommii.</title>
        <authorList>
            <person name="Giroux E."/>
            <person name="Bilodeau G."/>
        </authorList>
    </citation>
    <scope>NUCLEOTIDE SEQUENCE [LARGE SCALE GENOMIC DNA]</scope>
    <source>
        <strain evidence="2 3">CBS 625.97</strain>
    </source>
</reference>
<dbReference type="InterPro" id="IPR050819">
    <property type="entry name" value="Tripeptidyl-peptidase_I"/>
</dbReference>
<dbReference type="PANTHER" id="PTHR14218">
    <property type="entry name" value="PROTEASE S8 TRIPEPTIDYL PEPTIDASE I CLN2"/>
    <property type="match status" value="1"/>
</dbReference>
<dbReference type="InterPro" id="IPR015366">
    <property type="entry name" value="S53_propep"/>
</dbReference>
<dbReference type="GO" id="GO:0008240">
    <property type="term" value="F:tripeptidyl-peptidase activity"/>
    <property type="evidence" value="ECO:0007669"/>
    <property type="project" value="TreeGrafter"/>
</dbReference>